<comment type="caution">
    <text evidence="2">The sequence shown here is derived from an EMBL/GenBank/DDBJ whole genome shotgun (WGS) entry which is preliminary data.</text>
</comment>
<keyword evidence="3" id="KW-1185">Reference proteome</keyword>
<organism evidence="2 3">
    <name type="scientific">Povalibacter uvarum</name>
    <dbReference type="NCBI Taxonomy" id="732238"/>
    <lineage>
        <taxon>Bacteria</taxon>
        <taxon>Pseudomonadati</taxon>
        <taxon>Pseudomonadota</taxon>
        <taxon>Gammaproteobacteria</taxon>
        <taxon>Steroidobacterales</taxon>
        <taxon>Steroidobacteraceae</taxon>
        <taxon>Povalibacter</taxon>
    </lineage>
</organism>
<evidence type="ECO:0000256" key="1">
    <source>
        <dbReference type="SAM" id="Phobius"/>
    </source>
</evidence>
<dbReference type="PANTHER" id="PTHR34351:SF1">
    <property type="entry name" value="SLR1927 PROTEIN"/>
    <property type="match status" value="1"/>
</dbReference>
<feature type="transmembrane region" description="Helical" evidence="1">
    <location>
        <begin position="64"/>
        <end position="83"/>
    </location>
</feature>
<dbReference type="AlphaFoldDB" id="A0A841HH71"/>
<accession>A0A841HH71</accession>
<protein>
    <submittedName>
        <fullName evidence="2">Uncharacterized protein (DUF58 family)</fullName>
    </submittedName>
</protein>
<keyword evidence="1" id="KW-0812">Transmembrane</keyword>
<keyword evidence="1" id="KW-1133">Transmembrane helix</keyword>
<dbReference type="PANTHER" id="PTHR34351">
    <property type="entry name" value="SLR1927 PROTEIN-RELATED"/>
    <property type="match status" value="1"/>
</dbReference>
<gene>
    <name evidence="2" type="ORF">HNQ60_000281</name>
</gene>
<evidence type="ECO:0000313" key="2">
    <source>
        <dbReference type="EMBL" id="MBB6091435.1"/>
    </source>
</evidence>
<dbReference type="EMBL" id="JACHHZ010000001">
    <property type="protein sequence ID" value="MBB6091435.1"/>
    <property type="molecule type" value="Genomic_DNA"/>
</dbReference>
<name>A0A841HH71_9GAMM</name>
<dbReference type="RefSeq" id="WP_184329234.1">
    <property type="nucleotide sequence ID" value="NZ_JACHHZ010000001.1"/>
</dbReference>
<sequence>MLRSLIARLRRRTRAWARKRHGIDADPTVLSGRRIYILPTGLGVVFGLMIFAMFLGAMNYGNNLALGLGFMLGSLGLTAMHYCHRNIASIRVASGASDPVFAGEEARFRVALENDAPLARHEVTIGNDFGVADPVRIEPGSRSVLTLQLPAGRRGYLKLDHFEISTRHPLGLFRAWAHLHMDMTCVVYPRPAARGLAPPPVETDIGGTHESARGDEDFAGLRSFHSGDSPRRIAWKAFARGQGLHVKVYAGTAVASHTFDWESLPGLGTEARLAQLCRWIEDAHAEGRAFGLKLPGVDIRTNIGAAHRQRCLTALALYGLEETQS</sequence>
<feature type="transmembrane region" description="Helical" evidence="1">
    <location>
        <begin position="35"/>
        <end position="58"/>
    </location>
</feature>
<proteinExistence type="predicted"/>
<keyword evidence="1" id="KW-0472">Membrane</keyword>
<reference evidence="2 3" key="1">
    <citation type="submission" date="2020-08" db="EMBL/GenBank/DDBJ databases">
        <title>Genomic Encyclopedia of Type Strains, Phase IV (KMG-IV): sequencing the most valuable type-strain genomes for metagenomic binning, comparative biology and taxonomic classification.</title>
        <authorList>
            <person name="Goeker M."/>
        </authorList>
    </citation>
    <scope>NUCLEOTIDE SEQUENCE [LARGE SCALE GENOMIC DNA]</scope>
    <source>
        <strain evidence="2 3">DSM 26723</strain>
    </source>
</reference>
<evidence type="ECO:0000313" key="3">
    <source>
        <dbReference type="Proteomes" id="UP000588068"/>
    </source>
</evidence>
<dbReference type="Proteomes" id="UP000588068">
    <property type="component" value="Unassembled WGS sequence"/>
</dbReference>